<evidence type="ECO:0000256" key="8">
    <source>
        <dbReference type="ARBA" id="ARBA00022840"/>
    </source>
</evidence>
<dbReference type="PANTHER" id="PTHR43445">
    <property type="entry name" value="UDP-N-ACETYLMURAMATE--L-ALANINE LIGASE-RELATED"/>
    <property type="match status" value="1"/>
</dbReference>
<proteinExistence type="inferred from homology"/>
<evidence type="ECO:0000256" key="2">
    <source>
        <dbReference type="ARBA" id="ARBA00004752"/>
    </source>
</evidence>
<dbReference type="Pfam" id="PF02875">
    <property type="entry name" value="Mur_ligase_C"/>
    <property type="match status" value="1"/>
</dbReference>
<comment type="subcellular location">
    <subcellularLocation>
        <location evidence="1 14">Cytoplasm</location>
    </subcellularLocation>
</comment>
<dbReference type="RefSeq" id="WP_283485913.1">
    <property type="nucleotide sequence ID" value="NZ_CP125947.1"/>
</dbReference>
<accession>A0ABY8SP16</accession>
<evidence type="ECO:0000313" key="19">
    <source>
        <dbReference type="Proteomes" id="UP001240697"/>
    </source>
</evidence>
<gene>
    <name evidence="14 18" type="primary">murC</name>
    <name evidence="18" type="ORF">QMY55_20285</name>
</gene>
<keyword evidence="8 14" id="KW-0067">ATP-binding</keyword>
<dbReference type="PANTHER" id="PTHR43445:SF3">
    <property type="entry name" value="UDP-N-ACETYLMURAMATE--L-ALANINE LIGASE"/>
    <property type="match status" value="1"/>
</dbReference>
<keyword evidence="12 14" id="KW-0961">Cell wall biogenesis/degradation</keyword>
<keyword evidence="19" id="KW-1185">Reference proteome</keyword>
<keyword evidence="6 14" id="KW-0132">Cell division</keyword>
<evidence type="ECO:0000256" key="6">
    <source>
        <dbReference type="ARBA" id="ARBA00022618"/>
    </source>
</evidence>
<evidence type="ECO:0000259" key="17">
    <source>
        <dbReference type="Pfam" id="PF08245"/>
    </source>
</evidence>
<sequence length="478" mass="50753">MKYAIHHIHFVGIGGAGMSGIAEVLHNLGYVISGSDLSDSATLRRLASLGIKTFVGHAADNILGAEAVVTSTAVQGSNPEVIAAREKKIPVVPRALMLAELMRFKQGIAIAGAHGKTTTTSLVTSVLAEAGLDPTFVIGGKLNSAGANAKLGHGDYIVVEADESDASFLNLLPVMAVVTNIDADHMETYGHDFGRLKQAFVDFLHRMPFYGRAILCIDSPAIREILPQVARPVTTYGFAEDAQVRAINVRAEAGRMRFTVKRQLGEHVYPDLEVVLSLPGEHNVLNALSAVAVAMELEISDEALLRALDGFKGVGRRFQRYGDLPASHGGSFTVIDDYGHHPVEMAATLAAARGAFPGQRLVLAFQPHRYSRTRDCFEDFVKVIGNADSVLLTEVYAAGETPIVAADGRSLARALRVAGKVEPVFVEDINELPAAIAANAQAGDVLLCMGAGSIGSVSGKLVEMLSKNERAAQKGQAQ</sequence>
<evidence type="ECO:0000256" key="4">
    <source>
        <dbReference type="ARBA" id="ARBA00022490"/>
    </source>
</evidence>
<dbReference type="SUPFAM" id="SSF53623">
    <property type="entry name" value="MurD-like peptide ligases, catalytic domain"/>
    <property type="match status" value="1"/>
</dbReference>
<feature type="domain" description="Mur ligase N-terminal catalytic" evidence="15">
    <location>
        <begin position="7"/>
        <end position="105"/>
    </location>
</feature>
<dbReference type="InterPro" id="IPR004101">
    <property type="entry name" value="Mur_ligase_C"/>
</dbReference>
<dbReference type="InterPro" id="IPR005758">
    <property type="entry name" value="UDP-N-AcMur_Ala_ligase_MurC"/>
</dbReference>
<evidence type="ECO:0000256" key="3">
    <source>
        <dbReference type="ARBA" id="ARBA00012211"/>
    </source>
</evidence>
<keyword evidence="9 14" id="KW-0133">Cell shape</keyword>
<dbReference type="Pfam" id="PF08245">
    <property type="entry name" value="Mur_ligase_M"/>
    <property type="match status" value="1"/>
</dbReference>
<keyword evidence="5 14" id="KW-0436">Ligase</keyword>
<comment type="similarity">
    <text evidence="14">Belongs to the MurCDEF family.</text>
</comment>
<dbReference type="SUPFAM" id="SSF51984">
    <property type="entry name" value="MurCD N-terminal domain"/>
    <property type="match status" value="1"/>
</dbReference>
<dbReference type="NCBIfam" id="TIGR01082">
    <property type="entry name" value="murC"/>
    <property type="match status" value="1"/>
</dbReference>
<dbReference type="Gene3D" id="3.40.1190.10">
    <property type="entry name" value="Mur-like, catalytic domain"/>
    <property type="match status" value="1"/>
</dbReference>
<dbReference type="Gene3D" id="3.40.50.720">
    <property type="entry name" value="NAD(P)-binding Rossmann-like Domain"/>
    <property type="match status" value="1"/>
</dbReference>
<dbReference type="InterPro" id="IPR050061">
    <property type="entry name" value="MurCDEF_pg_biosynth"/>
</dbReference>
<dbReference type="InterPro" id="IPR036615">
    <property type="entry name" value="Mur_ligase_C_dom_sf"/>
</dbReference>
<evidence type="ECO:0000256" key="1">
    <source>
        <dbReference type="ARBA" id="ARBA00004496"/>
    </source>
</evidence>
<keyword evidence="4 14" id="KW-0963">Cytoplasm</keyword>
<evidence type="ECO:0000256" key="12">
    <source>
        <dbReference type="ARBA" id="ARBA00023316"/>
    </source>
</evidence>
<keyword evidence="7 14" id="KW-0547">Nucleotide-binding</keyword>
<dbReference type="InterPro" id="IPR000713">
    <property type="entry name" value="Mur_ligase_N"/>
</dbReference>
<reference evidence="18 19" key="1">
    <citation type="submission" date="2023-05" db="EMBL/GenBank/DDBJ databases">
        <authorList>
            <person name="Yin Y."/>
            <person name="Lu Z."/>
        </authorList>
    </citation>
    <scope>NUCLEOTIDE SEQUENCE [LARGE SCALE GENOMIC DNA]</scope>
    <source>
        <strain evidence="18 19">ZM22</strain>
    </source>
</reference>
<evidence type="ECO:0000259" key="16">
    <source>
        <dbReference type="Pfam" id="PF02875"/>
    </source>
</evidence>
<comment type="pathway">
    <text evidence="2 14">Cell wall biogenesis; peptidoglycan biosynthesis.</text>
</comment>
<dbReference type="HAMAP" id="MF_00046">
    <property type="entry name" value="MurC"/>
    <property type="match status" value="1"/>
</dbReference>
<organism evidence="18 19">
    <name type="scientific">Comamonas resistens</name>
    <dbReference type="NCBI Taxonomy" id="3046670"/>
    <lineage>
        <taxon>Bacteria</taxon>
        <taxon>Pseudomonadati</taxon>
        <taxon>Pseudomonadota</taxon>
        <taxon>Betaproteobacteria</taxon>
        <taxon>Burkholderiales</taxon>
        <taxon>Comamonadaceae</taxon>
        <taxon>Comamonas</taxon>
    </lineage>
</organism>
<evidence type="ECO:0000256" key="9">
    <source>
        <dbReference type="ARBA" id="ARBA00022960"/>
    </source>
</evidence>
<dbReference type="InterPro" id="IPR013221">
    <property type="entry name" value="Mur_ligase_cen"/>
</dbReference>
<evidence type="ECO:0000256" key="7">
    <source>
        <dbReference type="ARBA" id="ARBA00022741"/>
    </source>
</evidence>
<comment type="catalytic activity">
    <reaction evidence="13 14">
        <text>UDP-N-acetyl-alpha-D-muramate + L-alanine + ATP = UDP-N-acetyl-alpha-D-muramoyl-L-alanine + ADP + phosphate + H(+)</text>
        <dbReference type="Rhea" id="RHEA:23372"/>
        <dbReference type="ChEBI" id="CHEBI:15378"/>
        <dbReference type="ChEBI" id="CHEBI:30616"/>
        <dbReference type="ChEBI" id="CHEBI:43474"/>
        <dbReference type="ChEBI" id="CHEBI:57972"/>
        <dbReference type="ChEBI" id="CHEBI:70757"/>
        <dbReference type="ChEBI" id="CHEBI:83898"/>
        <dbReference type="ChEBI" id="CHEBI:456216"/>
        <dbReference type="EC" id="6.3.2.8"/>
    </reaction>
</comment>
<dbReference type="SUPFAM" id="SSF53244">
    <property type="entry name" value="MurD-like peptide ligases, peptide-binding domain"/>
    <property type="match status" value="1"/>
</dbReference>
<feature type="binding site" evidence="14">
    <location>
        <begin position="112"/>
        <end position="118"/>
    </location>
    <ligand>
        <name>ATP</name>
        <dbReference type="ChEBI" id="CHEBI:30616"/>
    </ligand>
</feature>
<comment type="function">
    <text evidence="14">Cell wall formation.</text>
</comment>
<dbReference type="EC" id="6.3.2.8" evidence="3 14"/>
<evidence type="ECO:0000256" key="10">
    <source>
        <dbReference type="ARBA" id="ARBA00022984"/>
    </source>
</evidence>
<feature type="domain" description="Mur ligase C-terminal" evidence="16">
    <location>
        <begin position="316"/>
        <end position="452"/>
    </location>
</feature>
<dbReference type="InterPro" id="IPR036565">
    <property type="entry name" value="Mur-like_cat_sf"/>
</dbReference>
<dbReference type="EMBL" id="CP125947">
    <property type="protein sequence ID" value="WHS64802.1"/>
    <property type="molecule type" value="Genomic_DNA"/>
</dbReference>
<evidence type="ECO:0000256" key="14">
    <source>
        <dbReference type="HAMAP-Rule" id="MF_00046"/>
    </source>
</evidence>
<evidence type="ECO:0000256" key="5">
    <source>
        <dbReference type="ARBA" id="ARBA00022598"/>
    </source>
</evidence>
<dbReference type="GO" id="GO:0008763">
    <property type="term" value="F:UDP-N-acetylmuramate-L-alanine ligase activity"/>
    <property type="evidence" value="ECO:0007669"/>
    <property type="project" value="UniProtKB-EC"/>
</dbReference>
<dbReference type="Pfam" id="PF01225">
    <property type="entry name" value="Mur_ligase"/>
    <property type="match status" value="1"/>
</dbReference>
<feature type="domain" description="Mur ligase central" evidence="17">
    <location>
        <begin position="110"/>
        <end position="294"/>
    </location>
</feature>
<evidence type="ECO:0000259" key="15">
    <source>
        <dbReference type="Pfam" id="PF01225"/>
    </source>
</evidence>
<protein>
    <recommendedName>
        <fullName evidence="3 14">UDP-N-acetylmuramate--L-alanine ligase</fullName>
        <ecNumber evidence="3 14">6.3.2.8</ecNumber>
    </recommendedName>
    <alternativeName>
        <fullName evidence="14">UDP-N-acetylmuramoyl-L-alanine synthetase</fullName>
    </alternativeName>
</protein>
<dbReference type="Proteomes" id="UP001240697">
    <property type="component" value="Chromosome"/>
</dbReference>
<name>A0ABY8SP16_9BURK</name>
<keyword evidence="10 14" id="KW-0573">Peptidoglycan synthesis</keyword>
<evidence type="ECO:0000256" key="13">
    <source>
        <dbReference type="ARBA" id="ARBA00047833"/>
    </source>
</evidence>
<evidence type="ECO:0000313" key="18">
    <source>
        <dbReference type="EMBL" id="WHS64802.1"/>
    </source>
</evidence>
<evidence type="ECO:0000256" key="11">
    <source>
        <dbReference type="ARBA" id="ARBA00023306"/>
    </source>
</evidence>
<dbReference type="Gene3D" id="3.90.190.20">
    <property type="entry name" value="Mur ligase, C-terminal domain"/>
    <property type="match status" value="1"/>
</dbReference>
<keyword evidence="11 14" id="KW-0131">Cell cycle</keyword>